<dbReference type="AlphaFoldDB" id="A0A917P315"/>
<dbReference type="RefSeq" id="WP_189316405.1">
    <property type="nucleotide sequence ID" value="NZ_BMQA01000058.1"/>
</dbReference>
<evidence type="ECO:0000313" key="2">
    <source>
        <dbReference type="EMBL" id="GGJ58731.1"/>
    </source>
</evidence>
<reference evidence="2" key="2">
    <citation type="submission" date="2020-09" db="EMBL/GenBank/DDBJ databases">
        <authorList>
            <person name="Sun Q."/>
            <person name="Ohkuma M."/>
        </authorList>
    </citation>
    <scope>NUCLEOTIDE SEQUENCE</scope>
    <source>
        <strain evidence="2">JCM 3086</strain>
    </source>
</reference>
<dbReference type="InterPro" id="IPR036894">
    <property type="entry name" value="YbaB-like_sf"/>
</dbReference>
<feature type="region of interest" description="Disordered" evidence="1">
    <location>
        <begin position="163"/>
        <end position="198"/>
    </location>
</feature>
<dbReference type="Pfam" id="PF02575">
    <property type="entry name" value="YbaB_DNA_bd"/>
    <property type="match status" value="1"/>
</dbReference>
<name>A0A917P315_9ACTN</name>
<sequence>METPPGRLEQVLADFAEQYGAVTRAREQMRALSVTARSRDGVVEVTVDADGRAAGIRFVDKRFREMKAPQLGESVLEALTTARAEVAARATAVMTAANFRLPPSVEPVPCDDPVPPGAVREGPSVCRRHLVREARTVASGPVAVRDAGVLKTGGTVGAWEAGTGLRDATRPRPQGPLWGRSRPGTRSSSPYTPPPAELRDAVMALRDSLCDAASDTCECAGVPEQPGTGAASTAESA</sequence>
<accession>A0A917P315</accession>
<dbReference type="Proteomes" id="UP000657574">
    <property type="component" value="Unassembled WGS sequence"/>
</dbReference>
<gene>
    <name evidence="2" type="ORF">GCM10010121_081790</name>
</gene>
<comment type="caution">
    <text evidence="2">The sequence shown here is derived from an EMBL/GenBank/DDBJ whole genome shotgun (WGS) entry which is preliminary data.</text>
</comment>
<keyword evidence="3" id="KW-1185">Reference proteome</keyword>
<evidence type="ECO:0000313" key="3">
    <source>
        <dbReference type="Proteomes" id="UP000657574"/>
    </source>
</evidence>
<evidence type="ECO:0008006" key="4">
    <source>
        <dbReference type="Google" id="ProtNLM"/>
    </source>
</evidence>
<dbReference type="Gene3D" id="3.30.1310.10">
    <property type="entry name" value="Nucleoid-associated protein YbaB-like domain"/>
    <property type="match status" value="1"/>
</dbReference>
<reference evidence="2" key="1">
    <citation type="journal article" date="2014" name="Int. J. Syst. Evol. Microbiol.">
        <title>Complete genome sequence of Corynebacterium casei LMG S-19264T (=DSM 44701T), isolated from a smear-ripened cheese.</title>
        <authorList>
            <consortium name="US DOE Joint Genome Institute (JGI-PGF)"/>
            <person name="Walter F."/>
            <person name="Albersmeier A."/>
            <person name="Kalinowski J."/>
            <person name="Ruckert C."/>
        </authorList>
    </citation>
    <scope>NUCLEOTIDE SEQUENCE</scope>
    <source>
        <strain evidence="2">JCM 3086</strain>
    </source>
</reference>
<feature type="compositionally biased region" description="Low complexity" evidence="1">
    <location>
        <begin position="179"/>
        <end position="190"/>
    </location>
</feature>
<dbReference type="InterPro" id="IPR004401">
    <property type="entry name" value="YbaB/EbfC"/>
</dbReference>
<dbReference type="EMBL" id="BMQA01000058">
    <property type="protein sequence ID" value="GGJ58731.1"/>
    <property type="molecule type" value="Genomic_DNA"/>
</dbReference>
<proteinExistence type="predicted"/>
<organism evidence="2 3">
    <name type="scientific">Streptomyces brasiliensis</name>
    <dbReference type="NCBI Taxonomy" id="1954"/>
    <lineage>
        <taxon>Bacteria</taxon>
        <taxon>Bacillati</taxon>
        <taxon>Actinomycetota</taxon>
        <taxon>Actinomycetes</taxon>
        <taxon>Kitasatosporales</taxon>
        <taxon>Streptomycetaceae</taxon>
        <taxon>Streptomyces</taxon>
    </lineage>
</organism>
<evidence type="ECO:0000256" key="1">
    <source>
        <dbReference type="SAM" id="MobiDB-lite"/>
    </source>
</evidence>
<protein>
    <recommendedName>
        <fullName evidence="4">YbaB/EbfC DNA-binding family protein</fullName>
    </recommendedName>
</protein>
<feature type="region of interest" description="Disordered" evidence="1">
    <location>
        <begin position="218"/>
        <end position="237"/>
    </location>
</feature>
<dbReference type="SUPFAM" id="SSF82607">
    <property type="entry name" value="YbaB-like"/>
    <property type="match status" value="1"/>
</dbReference>
<dbReference type="GO" id="GO:0003677">
    <property type="term" value="F:DNA binding"/>
    <property type="evidence" value="ECO:0007669"/>
    <property type="project" value="InterPro"/>
</dbReference>